<protein>
    <submittedName>
        <fullName evidence="2">Uncharacterized protein</fullName>
    </submittedName>
</protein>
<name>A0A4P6KHU1_9MICO</name>
<dbReference type="Gene3D" id="2.60.20.10">
    <property type="entry name" value="Crystallins"/>
    <property type="match status" value="1"/>
</dbReference>
<evidence type="ECO:0000313" key="2">
    <source>
        <dbReference type="EMBL" id="QBE49134.1"/>
    </source>
</evidence>
<dbReference type="EMBL" id="CP035806">
    <property type="protein sequence ID" value="QBE49134.1"/>
    <property type="molecule type" value="Genomic_DNA"/>
</dbReference>
<dbReference type="OrthoDB" id="5123238at2"/>
<sequence length="240" mass="25548">MVQHLSYVHSGCVFVYEVYSLFFVYVSEKKMHKYSVARLSILMLAIGAALALSSVTPTLAVVGDSDEEIEASRRVDKAMPIPEAGESCWYDISLDEGLCVPTGEDLIAAVAEETGARIMIPDGEWIGGRAADADKSTAGLVAPLASYAVSTIYDGASYGSSSYTMAVGRSATCSGGYAYGYASLSAIGWDNKASSYRSFGTCKTKLWENTDYAGSSHGYYVNATSLGAMNNKASSWRVAQ</sequence>
<dbReference type="Proteomes" id="UP000289260">
    <property type="component" value="Chromosome"/>
</dbReference>
<reference evidence="2 3" key="1">
    <citation type="submission" date="2019-02" db="EMBL/GenBank/DDBJ databases">
        <authorList>
            <person name="Sun L."/>
            <person name="Pan D."/>
            <person name="Wu X."/>
        </authorList>
    </citation>
    <scope>NUCLEOTIDE SEQUENCE [LARGE SCALE GENOMIC DNA]</scope>
    <source>
        <strain evidence="2 3">JW-1</strain>
    </source>
</reference>
<feature type="transmembrane region" description="Helical" evidence="1">
    <location>
        <begin position="6"/>
        <end position="27"/>
    </location>
</feature>
<evidence type="ECO:0000313" key="3">
    <source>
        <dbReference type="Proteomes" id="UP000289260"/>
    </source>
</evidence>
<dbReference type="RefSeq" id="WP_130110265.1">
    <property type="nucleotide sequence ID" value="NZ_CP035806.1"/>
</dbReference>
<evidence type="ECO:0000256" key="1">
    <source>
        <dbReference type="SAM" id="Phobius"/>
    </source>
</evidence>
<dbReference type="KEGG" id="ltr:EVS81_09995"/>
<keyword evidence="1" id="KW-0472">Membrane</keyword>
<dbReference type="AlphaFoldDB" id="A0A4P6KHU1"/>
<proteinExistence type="predicted"/>
<keyword evidence="1" id="KW-1133">Transmembrane helix</keyword>
<keyword evidence="1" id="KW-0812">Transmembrane</keyword>
<dbReference type="InterPro" id="IPR011024">
    <property type="entry name" value="G_crystallin-like"/>
</dbReference>
<keyword evidence="3" id="KW-1185">Reference proteome</keyword>
<gene>
    <name evidence="2" type="ORF">EVS81_09995</name>
</gene>
<accession>A0A4P6KHU1</accession>
<dbReference type="SUPFAM" id="SSF49695">
    <property type="entry name" value="gamma-Crystallin-like"/>
    <property type="match status" value="1"/>
</dbReference>
<feature type="transmembrane region" description="Helical" evidence="1">
    <location>
        <begin position="39"/>
        <end position="62"/>
    </location>
</feature>
<organism evidence="2 3">
    <name type="scientific">Leucobacter triazinivorans</name>
    <dbReference type="NCBI Taxonomy" id="1784719"/>
    <lineage>
        <taxon>Bacteria</taxon>
        <taxon>Bacillati</taxon>
        <taxon>Actinomycetota</taxon>
        <taxon>Actinomycetes</taxon>
        <taxon>Micrococcales</taxon>
        <taxon>Microbacteriaceae</taxon>
        <taxon>Leucobacter</taxon>
    </lineage>
</organism>